<dbReference type="RefSeq" id="WP_003984218.1">
    <property type="nucleotide sequence ID" value="NZ_CP043497.1"/>
</dbReference>
<keyword evidence="1" id="KW-0812">Transmembrane</keyword>
<evidence type="ECO:0000256" key="1">
    <source>
        <dbReference type="SAM" id="Phobius"/>
    </source>
</evidence>
<protein>
    <recommendedName>
        <fullName evidence="4">Cytochrome C oxidase subunit I</fullName>
    </recommendedName>
</protein>
<reference evidence="2 3" key="1">
    <citation type="submission" date="2022-03" db="EMBL/GenBank/DDBJ databases">
        <title>Complete genome of Streptomyces rimosus ssp. rimosus R7 (=ATCC 10970).</title>
        <authorList>
            <person name="Beganovic S."/>
            <person name="Ruckert C."/>
            <person name="Busche T."/>
            <person name="Kalinowski J."/>
            <person name="Wittmann C."/>
        </authorList>
    </citation>
    <scope>NUCLEOTIDE SEQUENCE [LARGE SCALE GENOMIC DNA]</scope>
    <source>
        <strain evidence="2 3">R7</strain>
    </source>
</reference>
<name>A0ABY3ZCD2_STRRM</name>
<gene>
    <name evidence="2" type="ORF">SRIMR7_28605</name>
</gene>
<evidence type="ECO:0000313" key="3">
    <source>
        <dbReference type="Proteomes" id="UP000829494"/>
    </source>
</evidence>
<dbReference type="EMBL" id="CP094298">
    <property type="protein sequence ID" value="UNZ06114.1"/>
    <property type="molecule type" value="Genomic_DNA"/>
</dbReference>
<organism evidence="2 3">
    <name type="scientific">Streptomyces rimosus subsp. rimosus</name>
    <dbReference type="NCBI Taxonomy" id="132474"/>
    <lineage>
        <taxon>Bacteria</taxon>
        <taxon>Bacillati</taxon>
        <taxon>Actinomycetota</taxon>
        <taxon>Actinomycetes</taxon>
        <taxon>Kitasatosporales</taxon>
        <taxon>Streptomycetaceae</taxon>
        <taxon>Streptomyces</taxon>
    </lineage>
</organism>
<evidence type="ECO:0008006" key="4">
    <source>
        <dbReference type="Google" id="ProtNLM"/>
    </source>
</evidence>
<evidence type="ECO:0000313" key="2">
    <source>
        <dbReference type="EMBL" id="UNZ06114.1"/>
    </source>
</evidence>
<keyword evidence="3" id="KW-1185">Reference proteome</keyword>
<feature type="transmembrane region" description="Helical" evidence="1">
    <location>
        <begin position="92"/>
        <end position="114"/>
    </location>
</feature>
<dbReference type="GeneID" id="66854748"/>
<keyword evidence="1" id="KW-1133">Transmembrane helix</keyword>
<accession>A0ABY3ZCD2</accession>
<proteinExistence type="predicted"/>
<dbReference type="Proteomes" id="UP000829494">
    <property type="component" value="Chromosome"/>
</dbReference>
<sequence>MSGGTPVSTAEAINEIEGFLLWEAEKDRARIRAREFGDRLPWLTRAQRAEVERQYQADQLEFSRAYLRRTVARSGELRAEYEGVYRELRRRLCTAFLAAAVVLVSGVVTVAVALTGG</sequence>
<keyword evidence="1" id="KW-0472">Membrane</keyword>